<comment type="caution">
    <text evidence="2">The sequence shown here is derived from an EMBL/GenBank/DDBJ whole genome shotgun (WGS) entry which is preliminary data.</text>
</comment>
<protein>
    <submittedName>
        <fullName evidence="2">Polyketide cyclase</fullName>
    </submittedName>
</protein>
<dbReference type="AlphaFoldDB" id="A0A0A5HQD6"/>
<accession>A0A0A5HQD6</accession>
<dbReference type="Gene3D" id="3.10.450.50">
    <property type="match status" value="1"/>
</dbReference>
<name>A0A0A5HQD6_PHOS4</name>
<gene>
    <name evidence="2" type="ORF">NM06_15455</name>
</gene>
<sequence length="131" mass="14954">MDSKAVVLAYWAAMETNDFTAASEWLCEHEFECYWPQSNELIKGRENYAALNSAYPSEGLWHFTLNTIVVEGNQVVTDVSVTDGSRIDRAITFHTVVDGKIVKQTEFWPDNYPAPEWRSQWVESATSKQTV</sequence>
<dbReference type="EMBL" id="JRWP01000038">
    <property type="protein sequence ID" value="KGY07777.1"/>
    <property type="molecule type" value="Genomic_DNA"/>
</dbReference>
<evidence type="ECO:0000313" key="2">
    <source>
        <dbReference type="EMBL" id="KGY07777.1"/>
    </source>
</evidence>
<dbReference type="SUPFAM" id="SSF54427">
    <property type="entry name" value="NTF2-like"/>
    <property type="match status" value="1"/>
</dbReference>
<organism evidence="2 3">
    <name type="scientific">Photobacterium sp. (strain ATCC 43367)</name>
    <dbReference type="NCBI Taxonomy" id="379097"/>
    <lineage>
        <taxon>Bacteria</taxon>
        <taxon>Pseudomonadati</taxon>
        <taxon>Pseudomonadota</taxon>
        <taxon>Gammaproteobacteria</taxon>
        <taxon>Vibrionales</taxon>
        <taxon>Vibrionaceae</taxon>
        <taxon>Vibrio</taxon>
        <taxon>Vibrio oreintalis group</taxon>
    </lineage>
</organism>
<dbReference type="STRING" id="379097.SE23_15340"/>
<proteinExistence type="predicted"/>
<evidence type="ECO:0000313" key="3">
    <source>
        <dbReference type="Proteomes" id="UP000030451"/>
    </source>
</evidence>
<reference evidence="2 3" key="1">
    <citation type="submission" date="2014-10" db="EMBL/GenBank/DDBJ databases">
        <title>Genome sequencing of Vibrio sinaloensis T08.</title>
        <authorList>
            <person name="Chan K.-G."/>
            <person name="Mohamad N.I."/>
        </authorList>
    </citation>
    <scope>NUCLEOTIDE SEQUENCE [LARGE SCALE GENOMIC DNA]</scope>
    <source>
        <strain evidence="2 3">T08</strain>
    </source>
</reference>
<dbReference type="Proteomes" id="UP000030451">
    <property type="component" value="Unassembled WGS sequence"/>
</dbReference>
<dbReference type="Pfam" id="PF12680">
    <property type="entry name" value="SnoaL_2"/>
    <property type="match status" value="1"/>
</dbReference>
<evidence type="ECO:0000259" key="1">
    <source>
        <dbReference type="Pfam" id="PF12680"/>
    </source>
</evidence>
<dbReference type="InterPro" id="IPR037401">
    <property type="entry name" value="SnoaL-like"/>
</dbReference>
<feature type="domain" description="SnoaL-like" evidence="1">
    <location>
        <begin position="7"/>
        <end position="103"/>
    </location>
</feature>
<dbReference type="RefSeq" id="WP_038191912.1">
    <property type="nucleotide sequence ID" value="NZ_JRWP01000038.1"/>
</dbReference>
<dbReference type="InterPro" id="IPR032710">
    <property type="entry name" value="NTF2-like_dom_sf"/>
</dbReference>
<dbReference type="OrthoDB" id="117872at2"/>